<gene>
    <name evidence="2" type="ORF">AMORRO_LOCUS2135</name>
</gene>
<keyword evidence="3" id="KW-1185">Reference proteome</keyword>
<protein>
    <submittedName>
        <fullName evidence="2">3144_t:CDS:1</fullName>
    </submittedName>
</protein>
<feature type="region of interest" description="Disordered" evidence="1">
    <location>
        <begin position="245"/>
        <end position="303"/>
    </location>
</feature>
<reference evidence="2" key="1">
    <citation type="submission" date="2021-06" db="EMBL/GenBank/DDBJ databases">
        <authorList>
            <person name="Kallberg Y."/>
            <person name="Tangrot J."/>
            <person name="Rosling A."/>
        </authorList>
    </citation>
    <scope>NUCLEOTIDE SEQUENCE</scope>
    <source>
        <strain evidence="2">CL551</strain>
    </source>
</reference>
<feature type="compositionally biased region" description="Polar residues" evidence="1">
    <location>
        <begin position="250"/>
        <end position="265"/>
    </location>
</feature>
<dbReference type="AlphaFoldDB" id="A0A9N8W9X8"/>
<accession>A0A9N8W9X8</accession>
<evidence type="ECO:0000313" key="3">
    <source>
        <dbReference type="Proteomes" id="UP000789342"/>
    </source>
</evidence>
<evidence type="ECO:0000313" key="2">
    <source>
        <dbReference type="EMBL" id="CAG8477265.1"/>
    </source>
</evidence>
<dbReference type="Proteomes" id="UP000789342">
    <property type="component" value="Unassembled WGS sequence"/>
</dbReference>
<dbReference type="EMBL" id="CAJVPV010000873">
    <property type="protein sequence ID" value="CAG8477265.1"/>
    <property type="molecule type" value="Genomic_DNA"/>
</dbReference>
<organism evidence="2 3">
    <name type="scientific">Acaulospora morrowiae</name>
    <dbReference type="NCBI Taxonomy" id="94023"/>
    <lineage>
        <taxon>Eukaryota</taxon>
        <taxon>Fungi</taxon>
        <taxon>Fungi incertae sedis</taxon>
        <taxon>Mucoromycota</taxon>
        <taxon>Glomeromycotina</taxon>
        <taxon>Glomeromycetes</taxon>
        <taxon>Diversisporales</taxon>
        <taxon>Acaulosporaceae</taxon>
        <taxon>Acaulospora</taxon>
    </lineage>
</organism>
<name>A0A9N8W9X8_9GLOM</name>
<proteinExistence type="predicted"/>
<sequence length="470" mass="53573">MDFGTYLRLPDGYIPLLIPQKYFLQLNLFQNENDSKKEKVTSTDDVLLQEFEHQTSNFNDSFIPALQSPNKSVDSCKLSNIFSAIRNHEKDCEPSESNRENGYEIPHIIGRQCNNDQLKRKWNLLHKGCKENYATTTLNNHDIVTTNLDAPSVVLIKTADFNEIRKPLNGIQISEPGIAEIIILSHAKEKTPKSMLQSIQLTRILEHGSSTLTSSVTLLPTSQSYETTPKLPITLEKRKDMMQIEEETSLESNASPTPTLMQPSVKSLEKRKATVQNEEETSESSAPSTPPPTQLSARSLEKRKATMQIKYSSQFNTLFTKPNAKSSKKKKANMASMLLEVTERNTGYKEVAKYITDVPNEEFEDGPGFKIRIPNTPDITPSYLRNIINEHMENLRNQISELKNEQFTGDITITLAQRDITQNKKIIFEQYNPTEIHKAPLDTNINRALTGFDYRRYLSDLKEYDFSSKK</sequence>
<comment type="caution">
    <text evidence="2">The sequence shown here is derived from an EMBL/GenBank/DDBJ whole genome shotgun (WGS) entry which is preliminary data.</text>
</comment>
<evidence type="ECO:0000256" key="1">
    <source>
        <dbReference type="SAM" id="MobiDB-lite"/>
    </source>
</evidence>